<evidence type="ECO:0000256" key="1">
    <source>
        <dbReference type="ARBA" id="ARBA00004141"/>
    </source>
</evidence>
<keyword evidence="5 8" id="KW-0812">Transmembrane</keyword>
<dbReference type="RefSeq" id="WP_385942766.1">
    <property type="nucleotide sequence ID" value="NZ_JBHSOZ010000010.1"/>
</dbReference>
<keyword evidence="4" id="KW-0309">Germination</keyword>
<dbReference type="PANTHER" id="PTHR34975:SF2">
    <property type="entry name" value="SPORE GERMINATION PROTEIN A2"/>
    <property type="match status" value="1"/>
</dbReference>
<feature type="transmembrane region" description="Helical" evidence="8">
    <location>
        <begin position="44"/>
        <end position="63"/>
    </location>
</feature>
<feature type="transmembrane region" description="Helical" evidence="8">
    <location>
        <begin position="144"/>
        <end position="165"/>
    </location>
</feature>
<dbReference type="Proteomes" id="UP001596142">
    <property type="component" value="Unassembled WGS sequence"/>
</dbReference>
<keyword evidence="3" id="KW-0813">Transport</keyword>
<reference evidence="10" key="1">
    <citation type="journal article" date="2019" name="Int. J. Syst. Evol. Microbiol.">
        <title>The Global Catalogue of Microorganisms (GCM) 10K type strain sequencing project: providing services to taxonomists for standard genome sequencing and annotation.</title>
        <authorList>
            <consortium name="The Broad Institute Genomics Platform"/>
            <consortium name="The Broad Institute Genome Sequencing Center for Infectious Disease"/>
            <person name="Wu L."/>
            <person name="Ma J."/>
        </authorList>
    </citation>
    <scope>NUCLEOTIDE SEQUENCE [LARGE SCALE GENOMIC DNA]</scope>
    <source>
        <strain evidence="10">CECT 7184</strain>
    </source>
</reference>
<evidence type="ECO:0000313" key="9">
    <source>
        <dbReference type="EMBL" id="MFC5714172.1"/>
    </source>
</evidence>
<dbReference type="PANTHER" id="PTHR34975">
    <property type="entry name" value="SPORE GERMINATION PROTEIN A2"/>
    <property type="match status" value="1"/>
</dbReference>
<dbReference type="Pfam" id="PF03845">
    <property type="entry name" value="Spore_permease"/>
    <property type="match status" value="1"/>
</dbReference>
<proteinExistence type="inferred from homology"/>
<comment type="caution">
    <text evidence="9">The sequence shown here is derived from an EMBL/GenBank/DDBJ whole genome shotgun (WGS) entry which is preliminary data.</text>
</comment>
<evidence type="ECO:0000256" key="8">
    <source>
        <dbReference type="SAM" id="Phobius"/>
    </source>
</evidence>
<sequence>MDSNIKENFQVGPPMVFFLVHAIQVGVGILGFQRVVVQRTGYDGWISVIIAGTVFSLALSMMYSILRAHNTDIIEIHRRLFGKWLGCILSFLMVLYFFALAVLVNRTYVEVVQVWMFEELPPWVLGMISFVFFYYLILGGFRAVVGLCVIGVVLPSAIVFILLLPLEYAQFLNLLPIWKHSLEEILLGAKDTALTFLGIEFILMFYPFIKNASDSQKWAQLGHWVTVFSYTLLMFVSLAFYSEEQLNRTIWATLTLLKVIELPFVERFEYIGVSLWLIIIAPNIALALWAASRGIKRMFPIRQRYALIFFLTAMVVIMPVFQSRQRIDQFNDYVSNVGFYFLTVYIPLLFIIQLIVSKRSKNNDQKG</sequence>
<evidence type="ECO:0000256" key="2">
    <source>
        <dbReference type="ARBA" id="ARBA00007998"/>
    </source>
</evidence>
<feature type="transmembrane region" description="Helical" evidence="8">
    <location>
        <begin position="333"/>
        <end position="356"/>
    </location>
</feature>
<feature type="transmembrane region" description="Helical" evidence="8">
    <location>
        <begin position="270"/>
        <end position="292"/>
    </location>
</feature>
<feature type="transmembrane region" description="Helical" evidence="8">
    <location>
        <begin position="120"/>
        <end position="137"/>
    </location>
</feature>
<dbReference type="Gene3D" id="1.20.1740.10">
    <property type="entry name" value="Amino acid/polyamine transporter I"/>
    <property type="match status" value="1"/>
</dbReference>
<accession>A0ABW0YTT6</accession>
<comment type="subcellular location">
    <subcellularLocation>
        <location evidence="1">Membrane</location>
        <topology evidence="1">Multi-pass membrane protein</topology>
    </subcellularLocation>
</comment>
<dbReference type="EMBL" id="JBHSOZ010000010">
    <property type="protein sequence ID" value="MFC5714172.1"/>
    <property type="molecule type" value="Genomic_DNA"/>
</dbReference>
<evidence type="ECO:0000256" key="3">
    <source>
        <dbReference type="ARBA" id="ARBA00022448"/>
    </source>
</evidence>
<protein>
    <submittedName>
        <fullName evidence="9">GerAB/ArcD/ProY family transporter</fullName>
    </submittedName>
</protein>
<feature type="transmembrane region" description="Helical" evidence="8">
    <location>
        <begin position="84"/>
        <end position="108"/>
    </location>
</feature>
<evidence type="ECO:0000313" key="10">
    <source>
        <dbReference type="Proteomes" id="UP001596142"/>
    </source>
</evidence>
<feature type="transmembrane region" description="Helical" evidence="8">
    <location>
        <begin position="12"/>
        <end position="32"/>
    </location>
</feature>
<feature type="transmembrane region" description="Helical" evidence="8">
    <location>
        <begin position="185"/>
        <end position="209"/>
    </location>
</feature>
<evidence type="ECO:0000256" key="4">
    <source>
        <dbReference type="ARBA" id="ARBA00022544"/>
    </source>
</evidence>
<gene>
    <name evidence="9" type="ORF">ACFPU1_15590</name>
</gene>
<keyword evidence="6 8" id="KW-1133">Transmembrane helix</keyword>
<feature type="transmembrane region" description="Helical" evidence="8">
    <location>
        <begin position="221"/>
        <end position="241"/>
    </location>
</feature>
<comment type="similarity">
    <text evidence="2">Belongs to the amino acid-polyamine-organocation (APC) superfamily. Spore germination protein (SGP) (TC 2.A.3.9) family.</text>
</comment>
<dbReference type="InterPro" id="IPR004761">
    <property type="entry name" value="Spore_GerAB"/>
</dbReference>
<dbReference type="NCBIfam" id="TIGR00912">
    <property type="entry name" value="2A0309"/>
    <property type="match status" value="1"/>
</dbReference>
<evidence type="ECO:0000256" key="6">
    <source>
        <dbReference type="ARBA" id="ARBA00022989"/>
    </source>
</evidence>
<keyword evidence="7 8" id="KW-0472">Membrane</keyword>
<name>A0ABW0YTT6_9BACI</name>
<evidence type="ECO:0000256" key="7">
    <source>
        <dbReference type="ARBA" id="ARBA00023136"/>
    </source>
</evidence>
<keyword evidence="10" id="KW-1185">Reference proteome</keyword>
<feature type="transmembrane region" description="Helical" evidence="8">
    <location>
        <begin position="304"/>
        <end position="321"/>
    </location>
</feature>
<evidence type="ECO:0000256" key="5">
    <source>
        <dbReference type="ARBA" id="ARBA00022692"/>
    </source>
</evidence>
<organism evidence="9 10">
    <name type="scientific">Thalassorhabdus alkalitolerans</name>
    <dbReference type="NCBI Taxonomy" id="2282697"/>
    <lineage>
        <taxon>Bacteria</taxon>
        <taxon>Bacillati</taxon>
        <taxon>Bacillota</taxon>
        <taxon>Bacilli</taxon>
        <taxon>Bacillales</taxon>
        <taxon>Bacillaceae</taxon>
        <taxon>Thalassorhabdus</taxon>
    </lineage>
</organism>